<dbReference type="RefSeq" id="WP_164650470.1">
    <property type="nucleotide sequence ID" value="NZ_CP047476.1"/>
</dbReference>
<reference evidence="1 2" key="1">
    <citation type="submission" date="2020-01" db="EMBL/GenBank/DDBJ databases">
        <title>Whole genome and functional gene identification of agarase of Vibrio HN897.</title>
        <authorList>
            <person name="Liu Y."/>
            <person name="Zhao Z."/>
        </authorList>
    </citation>
    <scope>NUCLEOTIDE SEQUENCE [LARGE SCALE GENOMIC DNA]</scope>
    <source>
        <strain evidence="1 2">HN897</strain>
    </source>
</reference>
<sequence length="329" mass="38407">MTTIAKRGRPKLTETVKLERKVACQYIKLIELRNQFNVSVPKLHPTLTPSQQKALIQPIFSVAEEYRFWSQLDNDLLAIQRHSCPKTRFDQSSVEILARLDQLIISYELVISSRQQLEQQSSLAVPNDFELWIELVNQLKLQPFDTQTHQLYQLARFLYGLLYPSFQIDQVKQIRTIIRTVLDLIKHHRLSMVYHITPPNVTGRPTIPLPIQVVRAEEELITQFNKLSTLYKFHQLKIPTPKSIAAKYSDAQLSTLGRPKLSERQKLEQAILRREKELIDLTDKHSAQPELQKVTAARRGRKPMTYQERHKKLTQQITTLKTQLHLLLK</sequence>
<dbReference type="AlphaFoldDB" id="A0A7Z2YFX7"/>
<dbReference type="Proteomes" id="UP000464262">
    <property type="component" value="Chromosome 2"/>
</dbReference>
<name>A0A7Z2YFX7_9VIBR</name>
<evidence type="ECO:0000313" key="1">
    <source>
        <dbReference type="EMBL" id="QIA65570.1"/>
    </source>
</evidence>
<protein>
    <submittedName>
        <fullName evidence="1">Uncharacterized protein</fullName>
    </submittedName>
</protein>
<gene>
    <name evidence="1" type="ORF">GT360_18740</name>
</gene>
<organism evidence="1 2">
    <name type="scientific">Vibrio astriarenae</name>
    <dbReference type="NCBI Taxonomy" id="1481923"/>
    <lineage>
        <taxon>Bacteria</taxon>
        <taxon>Pseudomonadati</taxon>
        <taxon>Pseudomonadota</taxon>
        <taxon>Gammaproteobacteria</taxon>
        <taxon>Vibrionales</taxon>
        <taxon>Vibrionaceae</taxon>
        <taxon>Vibrio</taxon>
    </lineage>
</organism>
<proteinExistence type="predicted"/>
<evidence type="ECO:0000313" key="2">
    <source>
        <dbReference type="Proteomes" id="UP000464262"/>
    </source>
</evidence>
<keyword evidence="2" id="KW-1185">Reference proteome</keyword>
<dbReference type="EMBL" id="CP047476">
    <property type="protein sequence ID" value="QIA65570.1"/>
    <property type="molecule type" value="Genomic_DNA"/>
</dbReference>
<dbReference type="KEGG" id="vas:GT360_18740"/>
<accession>A0A7Z2YFX7</accession>